<organism evidence="3 4">
    <name type="scientific">Rhodopseudomonas palustris</name>
    <dbReference type="NCBI Taxonomy" id="1076"/>
    <lineage>
        <taxon>Bacteria</taxon>
        <taxon>Pseudomonadati</taxon>
        <taxon>Pseudomonadota</taxon>
        <taxon>Alphaproteobacteria</taxon>
        <taxon>Hyphomicrobiales</taxon>
        <taxon>Nitrobacteraceae</taxon>
        <taxon>Rhodopseudomonas</taxon>
    </lineage>
</organism>
<dbReference type="EMBL" id="QYYD01000022">
    <property type="protein sequence ID" value="RJF69565.1"/>
    <property type="molecule type" value="Genomic_DNA"/>
</dbReference>
<evidence type="ECO:0000256" key="1">
    <source>
        <dbReference type="SAM" id="MobiDB-lite"/>
    </source>
</evidence>
<reference evidence="3 4" key="1">
    <citation type="submission" date="2018-09" db="EMBL/GenBank/DDBJ databases">
        <title>Draft genome sequence of Rhodopseudomonas palustris 2.1.18.</title>
        <authorList>
            <person name="Robertson S.L."/>
            <person name="Meyer T.E."/>
            <person name="Kyndt J.A."/>
        </authorList>
    </citation>
    <scope>NUCLEOTIDE SEQUENCE [LARGE SCALE GENOMIC DNA]</scope>
    <source>
        <strain evidence="3 4">2.1.18</strain>
    </source>
</reference>
<comment type="caution">
    <text evidence="3">The sequence shown here is derived from an EMBL/GenBank/DDBJ whole genome shotgun (WGS) entry which is preliminary data.</text>
</comment>
<evidence type="ECO:0000313" key="3">
    <source>
        <dbReference type="EMBL" id="RJF69565.1"/>
    </source>
</evidence>
<accession>A0A418V137</accession>
<proteinExistence type="predicted"/>
<protein>
    <submittedName>
        <fullName evidence="3">M23 family peptidase</fullName>
    </submittedName>
</protein>
<name>A0A418V137_RHOPL</name>
<keyword evidence="2" id="KW-0732">Signal</keyword>
<dbReference type="SUPFAM" id="SSF51261">
    <property type="entry name" value="Duplicated hybrid motif"/>
    <property type="match status" value="1"/>
</dbReference>
<gene>
    <name evidence="3" type="ORF">D4Q52_19565</name>
</gene>
<feature type="signal peptide" evidence="2">
    <location>
        <begin position="1"/>
        <end position="32"/>
    </location>
</feature>
<dbReference type="OrthoDB" id="7172069at2"/>
<evidence type="ECO:0000313" key="4">
    <source>
        <dbReference type="Proteomes" id="UP000285523"/>
    </source>
</evidence>
<feature type="chain" id="PRO_5019583124" evidence="2">
    <location>
        <begin position="33"/>
        <end position="522"/>
    </location>
</feature>
<sequence length="522" mass="56644">MRTAAVGRSGRRGRIGLPLLLLAALSASPVQAEEFSTPALTALRIDWPAALDQLRTEFAHSPAFAANFGFDIRRDMRADDSRSPALVRLNAITGLLYPAIGQSAVPVLLPLDAAALLAQDPDPNTESAALPGAQAGFQAAMFDAGPAGYDAVFTLDGNLGNSLPARVFARPVEIQITGSNLVYDIADPLGGKGEPVKDLAAQYPDLRRFIREGHVRYAFSRFGAAYVVSVQCLDSVPKPRRLACREAYPVAKRFLGALRLAGGMPQRQLRDIAAMPADRPVANSPDFTYWPSGELIPGSGFRKQDGRPDSTVYAQIRFPIAQTPAYARSQSYTPRAESGANGPFAYPWRDNFCESRSFGVGQCAMGFGHQGQDIRPGSCQPEQRGCDVKQQGVVAVRDGVLIRSSKQQAVTLLVNTAREHIRFRYMHMDPVQLDRDGVLDGRRVAEGERFGVVGNYLDFPNGTTRHLHFDVQVFTPDGWLWVNPYTTLVASYERLIGGRGRDLTPTPPAPAVARAGQDSALP</sequence>
<dbReference type="Gene3D" id="2.70.70.10">
    <property type="entry name" value="Glucose Permease (Domain IIA)"/>
    <property type="match status" value="1"/>
</dbReference>
<dbReference type="Proteomes" id="UP000285523">
    <property type="component" value="Unassembled WGS sequence"/>
</dbReference>
<dbReference type="AlphaFoldDB" id="A0A418V137"/>
<feature type="region of interest" description="Disordered" evidence="1">
    <location>
        <begin position="499"/>
        <end position="522"/>
    </location>
</feature>
<dbReference type="InterPro" id="IPR011055">
    <property type="entry name" value="Dup_hybrid_motif"/>
</dbReference>
<evidence type="ECO:0000256" key="2">
    <source>
        <dbReference type="SAM" id="SignalP"/>
    </source>
</evidence>